<keyword evidence="3" id="KW-0238">DNA-binding</keyword>
<dbReference type="SUPFAM" id="SSF88946">
    <property type="entry name" value="Sigma2 domain of RNA polymerase sigma factors"/>
    <property type="match status" value="1"/>
</dbReference>
<keyword evidence="4" id="KW-0804">Transcription</keyword>
<gene>
    <name evidence="6" type="ORF">B1B_14363</name>
</gene>
<dbReference type="GO" id="GO:0003677">
    <property type="term" value="F:DNA binding"/>
    <property type="evidence" value="ECO:0007669"/>
    <property type="project" value="UniProtKB-KW"/>
</dbReference>
<evidence type="ECO:0000256" key="3">
    <source>
        <dbReference type="ARBA" id="ARBA00023125"/>
    </source>
</evidence>
<sequence>MAPATLETRDEEFARRVAAEINDLYRYAHWLVGNDADAEDVVGDTIVRALERRDQFRDAASLRAWLRQILYHRAIDRARHRAHEVSVAEIEHDWGDERYSVDADAL</sequence>
<name>T0ZCH5_9ZZZZ</name>
<keyword evidence="2" id="KW-0731">Sigma factor</keyword>
<dbReference type="Pfam" id="PF04542">
    <property type="entry name" value="Sigma70_r2"/>
    <property type="match status" value="1"/>
</dbReference>
<dbReference type="GO" id="GO:0006352">
    <property type="term" value="P:DNA-templated transcription initiation"/>
    <property type="evidence" value="ECO:0007669"/>
    <property type="project" value="InterPro"/>
</dbReference>
<dbReference type="EMBL" id="AUZY01009508">
    <property type="protein sequence ID" value="EQD41812.1"/>
    <property type="molecule type" value="Genomic_DNA"/>
</dbReference>
<comment type="caution">
    <text evidence="6">The sequence shown here is derived from an EMBL/GenBank/DDBJ whole genome shotgun (WGS) entry which is preliminary data.</text>
</comment>
<accession>T0ZCH5</accession>
<feature type="domain" description="RNA polymerase sigma-70 region 2" evidence="5">
    <location>
        <begin position="20"/>
        <end position="82"/>
    </location>
</feature>
<organism evidence="6">
    <name type="scientific">mine drainage metagenome</name>
    <dbReference type="NCBI Taxonomy" id="410659"/>
    <lineage>
        <taxon>unclassified sequences</taxon>
        <taxon>metagenomes</taxon>
        <taxon>ecological metagenomes</taxon>
    </lineage>
</organism>
<evidence type="ECO:0000256" key="4">
    <source>
        <dbReference type="ARBA" id="ARBA00023163"/>
    </source>
</evidence>
<reference evidence="6" key="2">
    <citation type="journal article" date="2014" name="ISME J.">
        <title>Microbial stratification in low pH oxic and suboxic macroscopic growths along an acid mine drainage.</title>
        <authorList>
            <person name="Mendez-Garcia C."/>
            <person name="Mesa V."/>
            <person name="Sprenger R.R."/>
            <person name="Richter M."/>
            <person name="Diez M.S."/>
            <person name="Solano J."/>
            <person name="Bargiela R."/>
            <person name="Golyshina O.V."/>
            <person name="Manteca A."/>
            <person name="Ramos J.L."/>
            <person name="Gallego J.R."/>
            <person name="Llorente I."/>
            <person name="Martins Dos Santos V.A."/>
            <person name="Jensen O.N."/>
            <person name="Pelaez A.I."/>
            <person name="Sanchez J."/>
            <person name="Ferrer M."/>
        </authorList>
    </citation>
    <scope>NUCLEOTIDE SEQUENCE</scope>
</reference>
<dbReference type="InterPro" id="IPR039425">
    <property type="entry name" value="RNA_pol_sigma-70-like"/>
</dbReference>
<evidence type="ECO:0000313" key="6">
    <source>
        <dbReference type="EMBL" id="EQD41812.1"/>
    </source>
</evidence>
<proteinExistence type="predicted"/>
<reference evidence="6" key="1">
    <citation type="submission" date="2013-08" db="EMBL/GenBank/DDBJ databases">
        <authorList>
            <person name="Mendez C."/>
            <person name="Richter M."/>
            <person name="Ferrer M."/>
            <person name="Sanchez J."/>
        </authorList>
    </citation>
    <scope>NUCLEOTIDE SEQUENCE</scope>
</reference>
<dbReference type="PANTHER" id="PTHR43133:SF8">
    <property type="entry name" value="RNA POLYMERASE SIGMA FACTOR HI_1459-RELATED"/>
    <property type="match status" value="1"/>
</dbReference>
<evidence type="ECO:0000256" key="2">
    <source>
        <dbReference type="ARBA" id="ARBA00023082"/>
    </source>
</evidence>
<dbReference type="GO" id="GO:0016987">
    <property type="term" value="F:sigma factor activity"/>
    <property type="evidence" value="ECO:0007669"/>
    <property type="project" value="UniProtKB-KW"/>
</dbReference>
<dbReference type="AlphaFoldDB" id="T0ZCH5"/>
<evidence type="ECO:0000256" key="1">
    <source>
        <dbReference type="ARBA" id="ARBA00023015"/>
    </source>
</evidence>
<protein>
    <submittedName>
        <fullName evidence="6">RNA polymerase, sigma-24 subunit, ECF subfamily</fullName>
    </submittedName>
</protein>
<dbReference type="Gene3D" id="1.10.1740.10">
    <property type="match status" value="1"/>
</dbReference>
<feature type="non-terminal residue" evidence="6">
    <location>
        <position position="106"/>
    </location>
</feature>
<dbReference type="InterPro" id="IPR013325">
    <property type="entry name" value="RNA_pol_sigma_r2"/>
</dbReference>
<dbReference type="PANTHER" id="PTHR43133">
    <property type="entry name" value="RNA POLYMERASE ECF-TYPE SIGMA FACTO"/>
    <property type="match status" value="1"/>
</dbReference>
<dbReference type="InterPro" id="IPR007627">
    <property type="entry name" value="RNA_pol_sigma70_r2"/>
</dbReference>
<evidence type="ECO:0000259" key="5">
    <source>
        <dbReference type="Pfam" id="PF04542"/>
    </source>
</evidence>
<keyword evidence="1" id="KW-0805">Transcription regulation</keyword>